<dbReference type="GO" id="GO:0005634">
    <property type="term" value="C:nucleus"/>
    <property type="evidence" value="ECO:0007669"/>
    <property type="project" value="TreeGrafter"/>
</dbReference>
<dbReference type="GO" id="GO:0005829">
    <property type="term" value="C:cytosol"/>
    <property type="evidence" value="ECO:0007669"/>
    <property type="project" value="TreeGrafter"/>
</dbReference>
<evidence type="ECO:0000313" key="5">
    <source>
        <dbReference type="EMBL" id="KAJ1644368.1"/>
    </source>
</evidence>
<comment type="caution">
    <text evidence="5">The sequence shown here is derived from an EMBL/GenBank/DDBJ whole genome shotgun (WGS) entry which is preliminary data.</text>
</comment>
<keyword evidence="2 4" id="KW-0143">Chaperone</keyword>
<dbReference type="AlphaFoldDB" id="A0A9W7XJA8"/>
<dbReference type="Proteomes" id="UP001145021">
    <property type="component" value="Unassembled WGS sequence"/>
</dbReference>
<organism evidence="5 6">
    <name type="scientific">Coemansia asiatica</name>
    <dbReference type="NCBI Taxonomy" id="1052880"/>
    <lineage>
        <taxon>Eukaryota</taxon>
        <taxon>Fungi</taxon>
        <taxon>Fungi incertae sedis</taxon>
        <taxon>Zoopagomycota</taxon>
        <taxon>Kickxellomycotina</taxon>
        <taxon>Kickxellomycetes</taxon>
        <taxon>Kickxellales</taxon>
        <taxon>Kickxellaceae</taxon>
        <taxon>Coemansia</taxon>
    </lineage>
</organism>
<evidence type="ECO:0000256" key="1">
    <source>
        <dbReference type="ARBA" id="ARBA00019186"/>
    </source>
</evidence>
<keyword evidence="6" id="KW-1185">Reference proteome</keyword>
<dbReference type="InterPro" id="IPR016562">
    <property type="entry name" value="Proteasome_assmbl_chp_2_euk"/>
</dbReference>
<dbReference type="EMBL" id="JANBOH010000171">
    <property type="protein sequence ID" value="KAJ1644368.1"/>
    <property type="molecule type" value="Genomic_DNA"/>
</dbReference>
<protein>
    <recommendedName>
        <fullName evidence="1 4">Proteasome assembly chaperone 2</fullName>
    </recommendedName>
</protein>
<dbReference type="Gene3D" id="3.40.50.10900">
    <property type="entry name" value="PAC-like subunit"/>
    <property type="match status" value="2"/>
</dbReference>
<evidence type="ECO:0000256" key="4">
    <source>
        <dbReference type="PIRNR" id="PIRNR010044"/>
    </source>
</evidence>
<dbReference type="PIRSF" id="PIRSF010044">
    <property type="entry name" value="UCP010044"/>
    <property type="match status" value="1"/>
</dbReference>
<comment type="similarity">
    <text evidence="3 4">Belongs to the PSMG2 family.</text>
</comment>
<proteinExistence type="inferred from homology"/>
<sequence>MFVPISETSDKKPSSTQGSTLVVPAVSIGNAPQLAVDLLINTLQMLRIGVIDSPLLTPISGSAGYDHLGSQARSLPLEVYQTNDAKWTVLQQRSPPLPKHHRKFASELLQYIKSGGFSRVVVLASSDAALRTDELIDGSQIRTLSVNCLDEELAARLKGLSLGELNADGRGGSMSRGADGLKLTLKRLHSAGVTRPLIELCEQAGIPTFAMVSFVNEGDNVPDAIALANAANAVLGVAAESEVSQWRPPQSWQWLMPSTVPDELF</sequence>
<evidence type="ECO:0000256" key="3">
    <source>
        <dbReference type="ARBA" id="ARBA00025745"/>
    </source>
</evidence>
<dbReference type="InterPro" id="IPR019151">
    <property type="entry name" value="Proteasome_assmbl_chaperone_2"/>
</dbReference>
<name>A0A9W7XJA8_9FUNG</name>
<dbReference type="PANTHER" id="PTHR12970">
    <property type="entry name" value="PROTEASOME ASSEMBLY CHAPERONE 2"/>
    <property type="match status" value="1"/>
</dbReference>
<dbReference type="GO" id="GO:0043248">
    <property type="term" value="P:proteasome assembly"/>
    <property type="evidence" value="ECO:0007669"/>
    <property type="project" value="TreeGrafter"/>
</dbReference>
<reference evidence="5" key="1">
    <citation type="submission" date="2022-07" db="EMBL/GenBank/DDBJ databases">
        <title>Phylogenomic reconstructions and comparative analyses of Kickxellomycotina fungi.</title>
        <authorList>
            <person name="Reynolds N.K."/>
            <person name="Stajich J.E."/>
            <person name="Barry K."/>
            <person name="Grigoriev I.V."/>
            <person name="Crous P."/>
            <person name="Smith M.E."/>
        </authorList>
    </citation>
    <scope>NUCLEOTIDE SEQUENCE</scope>
    <source>
        <strain evidence="5">NBRC 105413</strain>
    </source>
</reference>
<dbReference type="SUPFAM" id="SSF159659">
    <property type="entry name" value="Cgl1923-like"/>
    <property type="match status" value="1"/>
</dbReference>
<dbReference type="PANTHER" id="PTHR12970:SF1">
    <property type="entry name" value="PROTEASOME ASSEMBLY CHAPERONE 2"/>
    <property type="match status" value="1"/>
</dbReference>
<gene>
    <name evidence="5" type="ORF">LPJ64_003954</name>
</gene>
<dbReference type="InterPro" id="IPR038389">
    <property type="entry name" value="PSMG2_sf"/>
</dbReference>
<evidence type="ECO:0000313" key="6">
    <source>
        <dbReference type="Proteomes" id="UP001145021"/>
    </source>
</evidence>
<comment type="function">
    <text evidence="4">Involved in 20S proteasome assembly.</text>
</comment>
<accession>A0A9W7XJA8</accession>
<comment type="subunit">
    <text evidence="4">Component of the 20S proteasome chaperone.</text>
</comment>
<evidence type="ECO:0000256" key="2">
    <source>
        <dbReference type="ARBA" id="ARBA00023186"/>
    </source>
</evidence>
<dbReference type="Pfam" id="PF09754">
    <property type="entry name" value="PAC2"/>
    <property type="match status" value="1"/>
</dbReference>